<dbReference type="PANTHER" id="PTHR13076:SF9">
    <property type="entry name" value="COILED-COIL AND C2 DOMAIN-CONTAINING PROTEIN 1-LIKE"/>
    <property type="match status" value="1"/>
</dbReference>
<evidence type="ECO:0000313" key="3">
    <source>
        <dbReference type="EMBL" id="GBM79515.1"/>
    </source>
</evidence>
<name>A0A4Y2IPD5_ARAVE</name>
<dbReference type="Pfam" id="PF21528">
    <property type="entry name" value="CC2D1A-B_DM14"/>
    <property type="match status" value="1"/>
</dbReference>
<dbReference type="AlphaFoldDB" id="A0A4Y2IPD5"/>
<feature type="region of interest" description="Disordered" evidence="1">
    <location>
        <begin position="106"/>
        <end position="146"/>
    </location>
</feature>
<evidence type="ECO:0000313" key="4">
    <source>
        <dbReference type="Proteomes" id="UP000499080"/>
    </source>
</evidence>
<gene>
    <name evidence="3" type="ORF">AVEN_209492_1</name>
</gene>
<reference evidence="3 4" key="1">
    <citation type="journal article" date="2019" name="Sci. Rep.">
        <title>Orb-weaving spider Araneus ventricosus genome elucidates the spidroin gene catalogue.</title>
        <authorList>
            <person name="Kono N."/>
            <person name="Nakamura H."/>
            <person name="Ohtoshi R."/>
            <person name="Moran D.A.P."/>
            <person name="Shinohara A."/>
            <person name="Yoshida Y."/>
            <person name="Fujiwara M."/>
            <person name="Mori M."/>
            <person name="Tomita M."/>
            <person name="Arakawa K."/>
        </authorList>
    </citation>
    <scope>NUCLEOTIDE SEQUENCE [LARGE SCALE GENOMIC DNA]</scope>
</reference>
<sequence>MASKSRPRPKRQPNQLADLGLFNIPDLDLADNVDDDSDIDESTLESELEALLSGKAPARPTRPKPKVAPVVDIEKLAEACLKDDEDEEDDGNLSGDEDLLSELQNITADSPTENNEPPQNDEPPEKNEPPKRRSSNSHAESSQSGSSVCILQERLAMYNEAVNAAKLIRDPSKVRRYGRAVKVCVRFIMCVNFLDTALNHNKHVKYL</sequence>
<feature type="region of interest" description="Disordered" evidence="1">
    <location>
        <begin position="48"/>
        <end position="72"/>
    </location>
</feature>
<feature type="compositionally biased region" description="Polar residues" evidence="1">
    <location>
        <begin position="136"/>
        <end position="146"/>
    </location>
</feature>
<dbReference type="InterPro" id="IPR006608">
    <property type="entry name" value="CC2D1A/B_DM14"/>
</dbReference>
<proteinExistence type="predicted"/>
<evidence type="ECO:0000259" key="2">
    <source>
        <dbReference type="Pfam" id="PF21528"/>
    </source>
</evidence>
<feature type="domain" description="DM14" evidence="2">
    <location>
        <begin position="151"/>
        <end position="182"/>
    </location>
</feature>
<evidence type="ECO:0000256" key="1">
    <source>
        <dbReference type="SAM" id="MobiDB-lite"/>
    </source>
</evidence>
<dbReference type="EMBL" id="BGPR01002825">
    <property type="protein sequence ID" value="GBM79515.1"/>
    <property type="molecule type" value="Genomic_DNA"/>
</dbReference>
<dbReference type="PANTHER" id="PTHR13076">
    <property type="entry name" value="COILED-COIL AND C2 DOMAIN-CONTAINING PROTEIN 1-LIKE"/>
    <property type="match status" value="1"/>
</dbReference>
<feature type="compositionally biased region" description="Low complexity" evidence="1">
    <location>
        <begin position="49"/>
        <end position="59"/>
    </location>
</feature>
<dbReference type="Proteomes" id="UP000499080">
    <property type="component" value="Unassembled WGS sequence"/>
</dbReference>
<dbReference type="GO" id="GO:0001227">
    <property type="term" value="F:DNA-binding transcription repressor activity, RNA polymerase II-specific"/>
    <property type="evidence" value="ECO:0007669"/>
    <property type="project" value="InterPro"/>
</dbReference>
<feature type="compositionally biased region" description="Acidic residues" evidence="1">
    <location>
        <begin position="83"/>
        <end position="97"/>
    </location>
</feature>
<dbReference type="OrthoDB" id="19996at2759"/>
<dbReference type="InterPro" id="IPR039725">
    <property type="entry name" value="CC2D1A/B"/>
</dbReference>
<organism evidence="3 4">
    <name type="scientific">Araneus ventricosus</name>
    <name type="common">Orbweaver spider</name>
    <name type="synonym">Epeira ventricosa</name>
    <dbReference type="NCBI Taxonomy" id="182803"/>
    <lineage>
        <taxon>Eukaryota</taxon>
        <taxon>Metazoa</taxon>
        <taxon>Ecdysozoa</taxon>
        <taxon>Arthropoda</taxon>
        <taxon>Chelicerata</taxon>
        <taxon>Arachnida</taxon>
        <taxon>Araneae</taxon>
        <taxon>Araneomorphae</taxon>
        <taxon>Entelegynae</taxon>
        <taxon>Araneoidea</taxon>
        <taxon>Araneidae</taxon>
        <taxon>Araneus</taxon>
    </lineage>
</organism>
<protein>
    <recommendedName>
        <fullName evidence="2">DM14 domain-containing protein</fullName>
    </recommendedName>
</protein>
<accession>A0A4Y2IPD5</accession>
<comment type="caution">
    <text evidence="3">The sequence shown here is derived from an EMBL/GenBank/DDBJ whole genome shotgun (WGS) entry which is preliminary data.</text>
</comment>
<keyword evidence="4" id="KW-1185">Reference proteome</keyword>
<feature type="region of interest" description="Disordered" evidence="1">
    <location>
        <begin position="78"/>
        <end position="97"/>
    </location>
</feature>